<dbReference type="PANTHER" id="PTHR43861:SF6">
    <property type="entry name" value="METHYLTRANSFERASE TYPE 11"/>
    <property type="match status" value="1"/>
</dbReference>
<keyword evidence="1" id="KW-0808">Transferase</keyword>
<organism evidence="1 2">
    <name type="scientific">Nocardioides thalensis</name>
    <dbReference type="NCBI Taxonomy" id="1914755"/>
    <lineage>
        <taxon>Bacteria</taxon>
        <taxon>Bacillati</taxon>
        <taxon>Actinomycetota</taxon>
        <taxon>Actinomycetes</taxon>
        <taxon>Propionibacteriales</taxon>
        <taxon>Nocardioidaceae</taxon>
        <taxon>Nocardioides</taxon>
    </lineage>
</organism>
<name>A0A853C895_9ACTN</name>
<sequence>MPVVTCPGCGSTSLRGYTPSRRTERRNFRCRSCGLLGWSDRADLVMPDSVGLDEISVEAREAWIASKRTSTADAAYDEALDRLESRLGDPNGRRIYDIGAGDGLFLAHAAKRGYDVRGNDLIQANVEIAKARYDIPLDLGDIATLELDPVDAVTLWCVIAHVEDPTSLLQHSYDLLRPGGVIFLQTPRRTWIDRTALGVAEAAKGRLTHWSDRRIAPHHWLLHTARSMRATLEALGFVDVEVLPRARYSLDSLTYLRSMGVPAGAARGLAKAADGMIRGGIAPRIVLEAYARKPGALAPVS</sequence>
<keyword evidence="1" id="KW-0489">Methyltransferase</keyword>
<keyword evidence="2" id="KW-1185">Reference proteome</keyword>
<dbReference type="CDD" id="cd02440">
    <property type="entry name" value="AdoMet_MTases"/>
    <property type="match status" value="1"/>
</dbReference>
<dbReference type="AlphaFoldDB" id="A0A853C895"/>
<dbReference type="GO" id="GO:0008168">
    <property type="term" value="F:methyltransferase activity"/>
    <property type="evidence" value="ECO:0007669"/>
    <property type="project" value="UniProtKB-KW"/>
</dbReference>
<gene>
    <name evidence="1" type="ORF">HNR19_003570</name>
</gene>
<protein>
    <submittedName>
        <fullName evidence="1">SAM-dependent methyltransferase</fullName>
    </submittedName>
</protein>
<dbReference type="EMBL" id="JACCFP010000001">
    <property type="protein sequence ID" value="NYJ02872.1"/>
    <property type="molecule type" value="Genomic_DNA"/>
</dbReference>
<comment type="caution">
    <text evidence="1">The sequence shown here is derived from an EMBL/GenBank/DDBJ whole genome shotgun (WGS) entry which is preliminary data.</text>
</comment>
<dbReference type="Pfam" id="PF13489">
    <property type="entry name" value="Methyltransf_23"/>
    <property type="match status" value="1"/>
</dbReference>
<dbReference type="InterPro" id="IPR029063">
    <property type="entry name" value="SAM-dependent_MTases_sf"/>
</dbReference>
<dbReference type="Gene3D" id="3.40.50.150">
    <property type="entry name" value="Vaccinia Virus protein VP39"/>
    <property type="match status" value="1"/>
</dbReference>
<accession>A0A853C895</accession>
<evidence type="ECO:0000313" key="2">
    <source>
        <dbReference type="Proteomes" id="UP000530424"/>
    </source>
</evidence>
<dbReference type="GO" id="GO:0032259">
    <property type="term" value="P:methylation"/>
    <property type="evidence" value="ECO:0007669"/>
    <property type="project" value="UniProtKB-KW"/>
</dbReference>
<evidence type="ECO:0000313" key="1">
    <source>
        <dbReference type="EMBL" id="NYJ02872.1"/>
    </source>
</evidence>
<dbReference type="PANTHER" id="PTHR43861">
    <property type="entry name" value="TRANS-ACONITATE 2-METHYLTRANSFERASE-RELATED"/>
    <property type="match status" value="1"/>
</dbReference>
<reference evidence="1 2" key="1">
    <citation type="submission" date="2020-07" db="EMBL/GenBank/DDBJ databases">
        <title>Sequencing the genomes of 1000 actinobacteria strains.</title>
        <authorList>
            <person name="Klenk H.-P."/>
        </authorList>
    </citation>
    <scope>NUCLEOTIDE SEQUENCE [LARGE SCALE GENOMIC DNA]</scope>
    <source>
        <strain evidence="1 2">DSM 103833</strain>
    </source>
</reference>
<dbReference type="Proteomes" id="UP000530424">
    <property type="component" value="Unassembled WGS sequence"/>
</dbReference>
<proteinExistence type="predicted"/>
<dbReference type="SUPFAM" id="SSF53335">
    <property type="entry name" value="S-adenosyl-L-methionine-dependent methyltransferases"/>
    <property type="match status" value="1"/>
</dbReference>
<dbReference type="RefSeq" id="WP_179669181.1">
    <property type="nucleotide sequence ID" value="NZ_JACCFP010000001.1"/>
</dbReference>